<dbReference type="Gene3D" id="3.40.50.2000">
    <property type="entry name" value="Glycogen Phosphorylase B"/>
    <property type="match status" value="2"/>
</dbReference>
<organism evidence="2 3">
    <name type="scientific">Halobaculum halobium</name>
    <dbReference type="NCBI Taxonomy" id="3032281"/>
    <lineage>
        <taxon>Archaea</taxon>
        <taxon>Methanobacteriati</taxon>
        <taxon>Methanobacteriota</taxon>
        <taxon>Stenosarchaea group</taxon>
        <taxon>Halobacteria</taxon>
        <taxon>Halobacteriales</taxon>
        <taxon>Haloferacaceae</taxon>
        <taxon>Halobaculum</taxon>
    </lineage>
</organism>
<dbReference type="SUPFAM" id="SSF53756">
    <property type="entry name" value="UDP-Glycosyltransferase/glycogen phosphorylase"/>
    <property type="match status" value="1"/>
</dbReference>
<evidence type="ECO:0000313" key="2">
    <source>
        <dbReference type="EMBL" id="MFC6787143.1"/>
    </source>
</evidence>
<comment type="caution">
    <text evidence="2">The sequence shown here is derived from an EMBL/GenBank/DDBJ whole genome shotgun (WGS) entry which is preliminary data.</text>
</comment>
<keyword evidence="3" id="KW-1185">Reference proteome</keyword>
<proteinExistence type="predicted"/>
<keyword evidence="2" id="KW-0808">Transferase</keyword>
<dbReference type="InterPro" id="IPR001296">
    <property type="entry name" value="Glyco_trans_1"/>
</dbReference>
<dbReference type="CDD" id="cd03801">
    <property type="entry name" value="GT4_PimA-like"/>
    <property type="match status" value="1"/>
</dbReference>
<dbReference type="RefSeq" id="WP_284061325.1">
    <property type="nucleotide sequence ID" value="NZ_CP126158.1"/>
</dbReference>
<gene>
    <name evidence="2" type="ORF">ACFQFD_14405</name>
</gene>
<dbReference type="Proteomes" id="UP001596443">
    <property type="component" value="Unassembled WGS sequence"/>
</dbReference>
<dbReference type="Pfam" id="PF00534">
    <property type="entry name" value="Glycos_transf_1"/>
    <property type="match status" value="1"/>
</dbReference>
<keyword evidence="2" id="KW-0328">Glycosyltransferase</keyword>
<dbReference type="PANTHER" id="PTHR45947">
    <property type="entry name" value="SULFOQUINOVOSYL TRANSFERASE SQD2"/>
    <property type="match status" value="1"/>
</dbReference>
<feature type="domain" description="Glycosyl transferase family 1" evidence="1">
    <location>
        <begin position="184"/>
        <end position="339"/>
    </location>
</feature>
<evidence type="ECO:0000313" key="3">
    <source>
        <dbReference type="Proteomes" id="UP001596443"/>
    </source>
</evidence>
<evidence type="ECO:0000259" key="1">
    <source>
        <dbReference type="Pfam" id="PF00534"/>
    </source>
</evidence>
<reference evidence="2 3" key="1">
    <citation type="journal article" date="2019" name="Int. J. Syst. Evol. Microbiol.">
        <title>The Global Catalogue of Microorganisms (GCM) 10K type strain sequencing project: providing services to taxonomists for standard genome sequencing and annotation.</title>
        <authorList>
            <consortium name="The Broad Institute Genomics Platform"/>
            <consortium name="The Broad Institute Genome Sequencing Center for Infectious Disease"/>
            <person name="Wu L."/>
            <person name="Ma J."/>
        </authorList>
    </citation>
    <scope>NUCLEOTIDE SEQUENCE [LARGE SCALE GENOMIC DNA]</scope>
    <source>
        <strain evidence="2 3">SYNS20</strain>
    </source>
</reference>
<dbReference type="AlphaFoldDB" id="A0ABD5TCV3"/>
<name>A0ABD5TCV3_9EURY</name>
<dbReference type="EC" id="2.4.-.-" evidence="2"/>
<sequence length="365" mass="40111">MSIRKMSLTDGPIRVFVVGTTDRTCKITSPLTQADIDVKHLQFTGSESLLPFSRRVGAFDPDIIITDSVGWVGAITFAVAVRHRIPYAVRVRGDALTEHGIWLREHASERSAFQFLKEIIKTGCTVVSLSAASCRLFVSEFLRDRSLCRLFKHEQDPVIPTPTPLPETETDTSDGNALVTGIDNGGVILSVSNFVFREKAEGLADAIPEIVEVLDAHPEWQLRIAGDGRHHDLVANAVSAADTDDINLLGYVDDLATEYRSADVFVHFSRLDAYPSTVLEAGSYGLPVVVNDSGGMPEQVADGETGYVVDLGEPTTIKDSLNKLINHSDHRRSLGRAHRRIVAERNTDRAVGKQFRKVLNRLTGR</sequence>
<dbReference type="EMBL" id="JBHSWX010000012">
    <property type="protein sequence ID" value="MFC6787143.1"/>
    <property type="molecule type" value="Genomic_DNA"/>
</dbReference>
<accession>A0ABD5TCV3</accession>
<protein>
    <submittedName>
        <fullName evidence="2">Glycosyltransferase family 4 protein</fullName>
        <ecNumber evidence="2">2.4.-.-</ecNumber>
    </submittedName>
</protein>
<dbReference type="PANTHER" id="PTHR45947:SF3">
    <property type="entry name" value="SULFOQUINOVOSYL TRANSFERASE SQD2"/>
    <property type="match status" value="1"/>
</dbReference>
<dbReference type="GO" id="GO:0016757">
    <property type="term" value="F:glycosyltransferase activity"/>
    <property type="evidence" value="ECO:0007669"/>
    <property type="project" value="UniProtKB-KW"/>
</dbReference>
<dbReference type="InterPro" id="IPR050194">
    <property type="entry name" value="Glycosyltransferase_grp1"/>
</dbReference>
<dbReference type="GeneID" id="81210255"/>